<dbReference type="RefSeq" id="WP_006678550.1">
    <property type="nucleotide sequence ID" value="NZ_AHKH01000071.1"/>
</dbReference>
<name>H3SKH8_9BACL</name>
<proteinExistence type="predicted"/>
<dbReference type="Proteomes" id="UP000003900">
    <property type="component" value="Unassembled WGS sequence"/>
</dbReference>
<evidence type="ECO:0000313" key="1">
    <source>
        <dbReference type="EMBL" id="EHQ60424.1"/>
    </source>
</evidence>
<dbReference type="PROSITE" id="PS51257">
    <property type="entry name" value="PROKAR_LIPOPROTEIN"/>
    <property type="match status" value="1"/>
</dbReference>
<accession>H3SKH8</accession>
<dbReference type="PATRIC" id="fig|1131935.3.peg.4230"/>
<evidence type="ECO:0008006" key="3">
    <source>
        <dbReference type="Google" id="ProtNLM"/>
    </source>
</evidence>
<organism evidence="1 2">
    <name type="scientific">Paenibacillus dendritiformis C454</name>
    <dbReference type="NCBI Taxonomy" id="1131935"/>
    <lineage>
        <taxon>Bacteria</taxon>
        <taxon>Bacillati</taxon>
        <taxon>Bacillota</taxon>
        <taxon>Bacilli</taxon>
        <taxon>Bacillales</taxon>
        <taxon>Paenibacillaceae</taxon>
        <taxon>Paenibacillus</taxon>
    </lineage>
</organism>
<sequence length="188" mass="21137">MNIFRMMLTLMVMVLLSGCGDEWKPDTMSIEDLSIVKVDDENLKVGYGMKRSDAEKVLGTGEKFTSNIDIYEHGVSVVYRVNPDSGEETVVLIGLTENSQNAYRTMRGVQVGDRTSDILALYGEKYLISGGLSYAYQYDLQNKKFIDTVVTGSKEDAYEQIRTEFIVGKDGHANKIYLFDLHAGLYLE</sequence>
<protein>
    <recommendedName>
        <fullName evidence="3">Lipoprotein</fullName>
    </recommendedName>
</protein>
<dbReference type="OrthoDB" id="2665491at2"/>
<dbReference type="EMBL" id="AHKH01000071">
    <property type="protein sequence ID" value="EHQ60424.1"/>
    <property type="molecule type" value="Genomic_DNA"/>
</dbReference>
<reference evidence="1 2" key="1">
    <citation type="journal article" date="2012" name="J. Bacteriol.">
        <title>Genome Sequence of the Pattern-Forming Social Bacterium Paenibacillus dendritiformis C454 Chiral Morphotype.</title>
        <authorList>
            <person name="Sirota-Madi A."/>
            <person name="Olender T."/>
            <person name="Helman Y."/>
            <person name="Brainis I."/>
            <person name="Finkelshtein A."/>
            <person name="Roth D."/>
            <person name="Hagai E."/>
            <person name="Leshkowitz D."/>
            <person name="Brodsky L."/>
            <person name="Galatenko V."/>
            <person name="Nikolaev V."/>
            <person name="Gutnick D.L."/>
            <person name="Lancet D."/>
            <person name="Ben-Jacob E."/>
        </authorList>
    </citation>
    <scope>NUCLEOTIDE SEQUENCE [LARGE SCALE GENOMIC DNA]</scope>
    <source>
        <strain evidence="1 2">C454</strain>
    </source>
</reference>
<keyword evidence="2" id="KW-1185">Reference proteome</keyword>
<dbReference type="AlphaFoldDB" id="H3SKH8"/>
<evidence type="ECO:0000313" key="2">
    <source>
        <dbReference type="Proteomes" id="UP000003900"/>
    </source>
</evidence>
<comment type="caution">
    <text evidence="1">The sequence shown here is derived from an EMBL/GenBank/DDBJ whole genome shotgun (WGS) entry which is preliminary data.</text>
</comment>
<gene>
    <name evidence="1" type="ORF">PDENDC454_20310</name>
</gene>